<reference evidence="1" key="1">
    <citation type="submission" date="2020-04" db="EMBL/GenBank/DDBJ databases">
        <authorList>
            <person name="Chiriac C."/>
            <person name="Salcher M."/>
            <person name="Ghai R."/>
            <person name="Kavagutti S V."/>
        </authorList>
    </citation>
    <scope>NUCLEOTIDE SEQUENCE</scope>
</reference>
<sequence>MELNFVCLVSGGKLPKSISEKIKTALLGFENKEIEIILTDESSRTAKQNRLWWLYVTILSNELGETKNDTHELLKTRFMPFAKSTTELSKQEFNHLINELVTWSAQYLNVILPEPHE</sequence>
<name>A0A6J5L0I0_9CAUD</name>
<gene>
    <name evidence="1" type="ORF">UFOVP87_38</name>
</gene>
<dbReference type="EMBL" id="LR796200">
    <property type="protein sequence ID" value="CAB4127035.1"/>
    <property type="molecule type" value="Genomic_DNA"/>
</dbReference>
<proteinExistence type="predicted"/>
<protein>
    <recommendedName>
        <fullName evidence="2">Recombinase NinB</fullName>
    </recommendedName>
</protein>
<organism evidence="1">
    <name type="scientific">uncultured Caudovirales phage</name>
    <dbReference type="NCBI Taxonomy" id="2100421"/>
    <lineage>
        <taxon>Viruses</taxon>
        <taxon>Duplodnaviria</taxon>
        <taxon>Heunggongvirae</taxon>
        <taxon>Uroviricota</taxon>
        <taxon>Caudoviricetes</taxon>
        <taxon>Peduoviridae</taxon>
        <taxon>Maltschvirus</taxon>
        <taxon>Maltschvirus maltsch</taxon>
    </lineage>
</organism>
<accession>A0A6J5L0I0</accession>
<evidence type="ECO:0008006" key="2">
    <source>
        <dbReference type="Google" id="ProtNLM"/>
    </source>
</evidence>
<evidence type="ECO:0000313" key="1">
    <source>
        <dbReference type="EMBL" id="CAB4127035.1"/>
    </source>
</evidence>